<dbReference type="AlphaFoldDB" id="A0A7V1D009"/>
<accession>A0A7V1D009</accession>
<feature type="transmembrane region" description="Helical" evidence="1">
    <location>
        <begin position="147"/>
        <end position="168"/>
    </location>
</feature>
<gene>
    <name evidence="2" type="ORF">ENH88_12085</name>
</gene>
<proteinExistence type="predicted"/>
<keyword evidence="1" id="KW-0812">Transmembrane</keyword>
<evidence type="ECO:0000313" key="2">
    <source>
        <dbReference type="EMBL" id="HEA17160.1"/>
    </source>
</evidence>
<organism evidence="2">
    <name type="scientific">Pseudoalteromonas prydzensis</name>
    <dbReference type="NCBI Taxonomy" id="182141"/>
    <lineage>
        <taxon>Bacteria</taxon>
        <taxon>Pseudomonadati</taxon>
        <taxon>Pseudomonadota</taxon>
        <taxon>Gammaproteobacteria</taxon>
        <taxon>Alteromonadales</taxon>
        <taxon>Pseudoalteromonadaceae</taxon>
        <taxon>Pseudoalteromonas</taxon>
    </lineage>
</organism>
<comment type="caution">
    <text evidence="2">The sequence shown here is derived from an EMBL/GenBank/DDBJ whole genome shotgun (WGS) entry which is preliminary data.</text>
</comment>
<dbReference type="Proteomes" id="UP000886188">
    <property type="component" value="Unassembled WGS sequence"/>
</dbReference>
<dbReference type="RefSeq" id="WP_304182492.1">
    <property type="nucleotide sequence ID" value="NZ_DRGM01000128.1"/>
</dbReference>
<reference evidence="2" key="1">
    <citation type="journal article" date="2020" name="mSystems">
        <title>Genome- and Community-Level Interaction Insights into Carbon Utilization and Element Cycling Functions of Hydrothermarchaeota in Hydrothermal Sediment.</title>
        <authorList>
            <person name="Zhou Z."/>
            <person name="Liu Y."/>
            <person name="Xu W."/>
            <person name="Pan J."/>
            <person name="Luo Z.H."/>
            <person name="Li M."/>
        </authorList>
    </citation>
    <scope>NUCLEOTIDE SEQUENCE [LARGE SCALE GENOMIC DNA]</scope>
    <source>
        <strain evidence="2">HyVt-346</strain>
    </source>
</reference>
<keyword evidence="1" id="KW-1133">Transmembrane helix</keyword>
<keyword evidence="1" id="KW-0472">Membrane</keyword>
<evidence type="ECO:0000256" key="1">
    <source>
        <dbReference type="SAM" id="Phobius"/>
    </source>
</evidence>
<feature type="transmembrane region" description="Helical" evidence="1">
    <location>
        <begin position="58"/>
        <end position="80"/>
    </location>
</feature>
<feature type="transmembrane region" description="Helical" evidence="1">
    <location>
        <begin position="202"/>
        <end position="222"/>
    </location>
</feature>
<sequence length="262" mass="29207">MTLITTCILMLFLQPLFVYLALFKQSKHSIEPKSSLDNEDSMFLFIAPGLSVFYLDQFWVALLYLGSVCLLGVLLAKIVESKANKRLTRDDSIGFVVASFIFFGIIKLIIVATAYFFTDDSTNAITQNLNPAEEPSLTISQMFSVDYLYSQFKPTVYFLALMVVTLVLKIIEHKFSLKDALSGILIMLCALLAGISPLFGDAFILGLTANFFIFFIFCSMCIEIDKIADASGGAIAFLYGYILMMGLGFSVICKFVYEVFFS</sequence>
<name>A0A7V1D009_9GAMM</name>
<protein>
    <submittedName>
        <fullName evidence="2">Uncharacterized protein</fullName>
    </submittedName>
</protein>
<feature type="transmembrane region" description="Helical" evidence="1">
    <location>
        <begin position="234"/>
        <end position="257"/>
    </location>
</feature>
<feature type="transmembrane region" description="Helical" evidence="1">
    <location>
        <begin position="180"/>
        <end position="196"/>
    </location>
</feature>
<feature type="transmembrane region" description="Helical" evidence="1">
    <location>
        <begin position="92"/>
        <end position="117"/>
    </location>
</feature>
<dbReference type="EMBL" id="DRGM01000128">
    <property type="protein sequence ID" value="HEA17160.1"/>
    <property type="molecule type" value="Genomic_DNA"/>
</dbReference>